<keyword evidence="4" id="KW-0805">Transcription regulation</keyword>
<evidence type="ECO:0000259" key="12">
    <source>
        <dbReference type="PROSITE" id="PS50090"/>
    </source>
</evidence>
<dbReference type="Proteomes" id="UP000504610">
    <property type="component" value="Chromosome 6"/>
</dbReference>
<proteinExistence type="predicted"/>
<reference evidence="14" key="1">
    <citation type="journal article" date="2019" name="Database">
        <title>The radish genome database (RadishGD): an integrated information resource for radish genomics.</title>
        <authorList>
            <person name="Yu H.J."/>
            <person name="Baek S."/>
            <person name="Lee Y.J."/>
            <person name="Cho A."/>
            <person name="Mun J.H."/>
        </authorList>
    </citation>
    <scope>NUCLEOTIDE SEQUENCE [LARGE SCALE GENOMIC DNA]</scope>
    <source>
        <strain evidence="14">cv. WK10039</strain>
    </source>
</reference>
<dbReference type="GO" id="GO:0003691">
    <property type="term" value="F:double-stranded telomeric DNA binding"/>
    <property type="evidence" value="ECO:0007669"/>
    <property type="project" value="InterPro"/>
</dbReference>
<feature type="domain" description="Myb-like" evidence="12">
    <location>
        <begin position="44"/>
        <end position="96"/>
    </location>
</feature>
<dbReference type="GO" id="GO:0005730">
    <property type="term" value="C:nucleolus"/>
    <property type="evidence" value="ECO:0007669"/>
    <property type="project" value="UniProtKB-SubCell"/>
</dbReference>
<evidence type="ECO:0000256" key="9">
    <source>
        <dbReference type="ARBA" id="ARBA00032813"/>
    </source>
</evidence>
<dbReference type="InterPro" id="IPR017930">
    <property type="entry name" value="Myb_dom"/>
</dbReference>
<evidence type="ECO:0000256" key="7">
    <source>
        <dbReference type="ARBA" id="ARBA00023163"/>
    </source>
</evidence>
<feature type="coiled-coil region" evidence="10">
    <location>
        <begin position="271"/>
        <end position="312"/>
    </location>
</feature>
<keyword evidence="14" id="KW-1185">Reference proteome</keyword>
<evidence type="ECO:0000256" key="11">
    <source>
        <dbReference type="SAM" id="MobiDB-lite"/>
    </source>
</evidence>
<name>A0A9W3BXF5_RAPSA</name>
<protein>
    <recommendedName>
        <fullName evidence="9">MYB transcription factor</fullName>
    </recommendedName>
</protein>
<evidence type="ECO:0000256" key="1">
    <source>
        <dbReference type="ARBA" id="ARBA00004286"/>
    </source>
</evidence>
<feature type="region of interest" description="Disordered" evidence="11">
    <location>
        <begin position="1"/>
        <end position="46"/>
    </location>
</feature>
<evidence type="ECO:0000259" key="13">
    <source>
        <dbReference type="PROSITE" id="PS51294"/>
    </source>
</evidence>
<keyword evidence="6" id="KW-0238">DNA-binding</keyword>
<evidence type="ECO:0000256" key="2">
    <source>
        <dbReference type="ARBA" id="ARBA00004604"/>
    </source>
</evidence>
<dbReference type="SUPFAM" id="SSF46689">
    <property type="entry name" value="Homeodomain-like"/>
    <property type="match status" value="1"/>
</dbReference>
<evidence type="ECO:0000256" key="3">
    <source>
        <dbReference type="ARBA" id="ARBA00022454"/>
    </source>
</evidence>
<dbReference type="GeneID" id="130496142"/>
<dbReference type="OrthoDB" id="608866at2759"/>
<evidence type="ECO:0000256" key="5">
    <source>
        <dbReference type="ARBA" id="ARBA00023054"/>
    </source>
</evidence>
<evidence type="ECO:0000256" key="10">
    <source>
        <dbReference type="SAM" id="Coils"/>
    </source>
</evidence>
<evidence type="ECO:0000313" key="15">
    <source>
        <dbReference type="RefSeq" id="XP_056843942.1"/>
    </source>
</evidence>
<feature type="compositionally biased region" description="Basic and acidic residues" evidence="11">
    <location>
        <begin position="14"/>
        <end position="24"/>
    </location>
</feature>
<dbReference type="Pfam" id="PF00249">
    <property type="entry name" value="Myb_DNA-binding"/>
    <property type="match status" value="1"/>
</dbReference>
<sequence length="330" mass="36441">MERQNHRCSSPHSETGRIIHKFSDSRSSNAQSASKQSCEMGGPKQMWTPKEEKALRDGVREYGAGKWRGILSDSKYGLDLKARSNVDLKDKWRNIGAGISGSRKKKAKIAFQNQDEDDDTALAIVAVANDDNGEQEIVPASPANDNGGEQQIVPASPVNDDDEGLFTSVDTFILEAITSWKKLLLPNKKSILLRVEEKNNMEPGMKRLVASRLTHLVNVGTIIRKNNRYKIAPTYAAAEAEQNSPQLLLVGSNENGVKKQGEAFKINGMTEKEASAAAAKALEEAEFARAEAEEAAREADRAEAEAEAMQDYAVAVKKVWNDWMHGQTWW</sequence>
<dbReference type="InterPro" id="IPR001005">
    <property type="entry name" value="SANT/Myb"/>
</dbReference>
<dbReference type="InterPro" id="IPR044597">
    <property type="entry name" value="SMH1-6"/>
</dbReference>
<keyword evidence="3" id="KW-0158">Chromosome</keyword>
<dbReference type="AlphaFoldDB" id="A0A9W3BXF5"/>
<feature type="compositionally biased region" description="Low complexity" evidence="11">
    <location>
        <begin position="25"/>
        <end position="37"/>
    </location>
</feature>
<evidence type="ECO:0000313" key="14">
    <source>
        <dbReference type="Proteomes" id="UP000504610"/>
    </source>
</evidence>
<dbReference type="RefSeq" id="XP_056843942.1">
    <property type="nucleotide sequence ID" value="XM_056987962.1"/>
</dbReference>
<dbReference type="Gene3D" id="1.10.246.220">
    <property type="match status" value="1"/>
</dbReference>
<gene>
    <name evidence="15" type="primary">LOC130496142</name>
</gene>
<keyword evidence="5 10" id="KW-0175">Coiled coil</keyword>
<accession>A0A9W3BXF5</accession>
<dbReference type="PANTHER" id="PTHR46267">
    <property type="entry name" value="SINGLE MYB HISTONE 4"/>
    <property type="match status" value="1"/>
</dbReference>
<keyword evidence="8" id="KW-0539">Nucleus</keyword>
<dbReference type="PROSITE" id="PS51294">
    <property type="entry name" value="HTH_MYB"/>
    <property type="match status" value="1"/>
</dbReference>
<feature type="domain" description="HTH myb-type" evidence="13">
    <location>
        <begin position="44"/>
        <end position="94"/>
    </location>
</feature>
<dbReference type="GO" id="GO:0005694">
    <property type="term" value="C:chromosome"/>
    <property type="evidence" value="ECO:0007669"/>
    <property type="project" value="UniProtKB-SubCell"/>
</dbReference>
<evidence type="ECO:0000256" key="4">
    <source>
        <dbReference type="ARBA" id="ARBA00023015"/>
    </source>
</evidence>
<dbReference type="PROSITE" id="PS50090">
    <property type="entry name" value="MYB_LIKE"/>
    <property type="match status" value="1"/>
</dbReference>
<dbReference type="KEGG" id="rsz:130496142"/>
<comment type="subcellular location">
    <subcellularLocation>
        <location evidence="1">Chromosome</location>
    </subcellularLocation>
    <subcellularLocation>
        <location evidence="2">Nucleus</location>
        <location evidence="2">Nucleolus</location>
    </subcellularLocation>
</comment>
<evidence type="ECO:0000256" key="6">
    <source>
        <dbReference type="ARBA" id="ARBA00023125"/>
    </source>
</evidence>
<dbReference type="PANTHER" id="PTHR46267:SF13">
    <property type="entry name" value="(RAPE) HYPOTHETICAL PROTEIN"/>
    <property type="match status" value="1"/>
</dbReference>
<organism evidence="14 15">
    <name type="scientific">Raphanus sativus</name>
    <name type="common">Radish</name>
    <name type="synonym">Raphanus raphanistrum var. sativus</name>
    <dbReference type="NCBI Taxonomy" id="3726"/>
    <lineage>
        <taxon>Eukaryota</taxon>
        <taxon>Viridiplantae</taxon>
        <taxon>Streptophyta</taxon>
        <taxon>Embryophyta</taxon>
        <taxon>Tracheophyta</taxon>
        <taxon>Spermatophyta</taxon>
        <taxon>Magnoliopsida</taxon>
        <taxon>eudicotyledons</taxon>
        <taxon>Gunneridae</taxon>
        <taxon>Pentapetalae</taxon>
        <taxon>rosids</taxon>
        <taxon>malvids</taxon>
        <taxon>Brassicales</taxon>
        <taxon>Brassicaceae</taxon>
        <taxon>Brassiceae</taxon>
        <taxon>Raphanus</taxon>
    </lineage>
</organism>
<dbReference type="FunFam" id="1.10.10.60:FF:000168">
    <property type="entry name" value="Telomere repeat-binding factor 1"/>
    <property type="match status" value="1"/>
</dbReference>
<reference evidence="15" key="2">
    <citation type="submission" date="2025-08" db="UniProtKB">
        <authorList>
            <consortium name="RefSeq"/>
        </authorList>
    </citation>
    <scope>IDENTIFICATION</scope>
    <source>
        <tissue evidence="15">Leaf</tissue>
    </source>
</reference>
<evidence type="ECO:0000256" key="8">
    <source>
        <dbReference type="ARBA" id="ARBA00023242"/>
    </source>
</evidence>
<dbReference type="SMART" id="SM00717">
    <property type="entry name" value="SANT"/>
    <property type="match status" value="1"/>
</dbReference>
<dbReference type="CDD" id="cd11660">
    <property type="entry name" value="SANT_TRF"/>
    <property type="match status" value="1"/>
</dbReference>
<keyword evidence="7" id="KW-0804">Transcription</keyword>
<dbReference type="InterPro" id="IPR009057">
    <property type="entry name" value="Homeodomain-like_sf"/>
</dbReference>